<dbReference type="EMBL" id="JAPDDR010000004">
    <property type="protein sequence ID" value="MCW1913624.1"/>
    <property type="molecule type" value="Genomic_DNA"/>
</dbReference>
<name>A0ABT3G1B1_9BACT</name>
<evidence type="ECO:0000256" key="3">
    <source>
        <dbReference type="SAM" id="Coils"/>
    </source>
</evidence>
<evidence type="ECO:0000313" key="5">
    <source>
        <dbReference type="Proteomes" id="UP001165653"/>
    </source>
</evidence>
<dbReference type="RefSeq" id="WP_264513127.1">
    <property type="nucleotide sequence ID" value="NZ_JAPDDR010000004.1"/>
</dbReference>
<dbReference type="PANTHER" id="PTHR44943:SF8">
    <property type="entry name" value="TPR REPEAT-CONTAINING PROTEIN MJ0263"/>
    <property type="match status" value="1"/>
</dbReference>
<keyword evidence="3" id="KW-0175">Coiled coil</keyword>
<dbReference type="SUPFAM" id="SSF48452">
    <property type="entry name" value="TPR-like"/>
    <property type="match status" value="3"/>
</dbReference>
<sequence length="962" mass="107032">MASPGLVMAQAPAPPAAPVAPATLNRLFSEAEKAFGSKEYGVAAGKLTELIKALAAAPNAKSPELQPTLEMLHFNLGLAQLLGGNPAEAEKAFDDCAKKFPKGDYTSRCFLGIGRAAIEQGSDEKRPVAIEALKKAALDPKFRTEAGLSLGQVYIQNDQAEEALKVFRTLMGSDVRTPQQTAAAVEVIGLLAETSQLDDLVVYLDRLIAQPGVRDAIAWYTNQVVVKGDNMVGSENYEAALAIYRSIPSREQILKIQGASLESMRKELDLLKKRMAAEEKRPVEQRSNVGEQVTMTEASLKLNEEAKKAIEDLKDLDAALLMRRGRCYYYMDRFEEALLCFRTLREKHADAKDAQSAAYAEIVIYNMTKDTAKIRELSNAFLTKYPDAPNIEQVATLAGEVLVQTGKWDEVLKFYEDLAAKFPQSPSLDRFSFYQAVAKFQLGEFLPSAEMLEKFLKDFPSSTLKENAMYRIAMAYFLSNKYKETLQWCRNYLDTFPEGHYAGDMYYRLAFIDSNDKEVDQSKNIIDNLSGYLAKRPDDAAAGSMLSLMADTWKKMKPTDPKDQEKSAKELKNYEDEALKCYIQAVWTNSPDDVIQYAMDSATSILQGRKDWQGIADLHGKFLKERPDHQMALMSANWVSKAMTRLGKPEEGAQLLSEMMSKNIGNPEKEQVEFLITEIVKAMVPRKRTPELAQELDTKLNEMLTKAAEGKENSTTNARIYYGRAQLALAMRDTSKAEGYLTGIANDESIPADALSPALLSACGEILLKSGNLDRAEEMFRRLADRYKESGFSDAGPVGLGQVALARKEPQKALEIFDDALTNIPGMSRFKEATYGKLVALRDLEKYDEAEALALQIAGDRSFRGPFVPKSYMILADVLRQKAKKQDTKGSIETLKKAHGYLQRVYLTAGKEPEIAAEAMYRAYETAKDLGDRELAQKTLDELKANPKLKDTEFGKKALTAQ</sequence>
<feature type="coiled-coil region" evidence="3">
    <location>
        <begin position="261"/>
        <end position="319"/>
    </location>
</feature>
<dbReference type="SMART" id="SM00028">
    <property type="entry name" value="TPR"/>
    <property type="match status" value="5"/>
</dbReference>
<dbReference type="Pfam" id="PF13174">
    <property type="entry name" value="TPR_6"/>
    <property type="match status" value="2"/>
</dbReference>
<dbReference type="InterPro" id="IPR051685">
    <property type="entry name" value="Ycf3/AcsC/BcsC/TPR_MFPF"/>
</dbReference>
<dbReference type="PANTHER" id="PTHR44943">
    <property type="entry name" value="CELLULOSE SYNTHASE OPERON PROTEIN C"/>
    <property type="match status" value="1"/>
</dbReference>
<dbReference type="Gene3D" id="1.25.40.10">
    <property type="entry name" value="Tetratricopeptide repeat domain"/>
    <property type="match status" value="5"/>
</dbReference>
<dbReference type="InterPro" id="IPR019734">
    <property type="entry name" value="TPR_rpt"/>
</dbReference>
<protein>
    <submittedName>
        <fullName evidence="4">Tetratricopeptide repeat protein</fullName>
    </submittedName>
</protein>
<dbReference type="Proteomes" id="UP001165653">
    <property type="component" value="Unassembled WGS sequence"/>
</dbReference>
<keyword evidence="5" id="KW-1185">Reference proteome</keyword>
<evidence type="ECO:0000256" key="2">
    <source>
        <dbReference type="ARBA" id="ARBA00022803"/>
    </source>
</evidence>
<evidence type="ECO:0000313" key="4">
    <source>
        <dbReference type="EMBL" id="MCW1913624.1"/>
    </source>
</evidence>
<dbReference type="Pfam" id="PF13432">
    <property type="entry name" value="TPR_16"/>
    <property type="match status" value="1"/>
</dbReference>
<organism evidence="4 5">
    <name type="scientific">Luteolibacter rhizosphaerae</name>
    <dbReference type="NCBI Taxonomy" id="2989719"/>
    <lineage>
        <taxon>Bacteria</taxon>
        <taxon>Pseudomonadati</taxon>
        <taxon>Verrucomicrobiota</taxon>
        <taxon>Verrucomicrobiia</taxon>
        <taxon>Verrucomicrobiales</taxon>
        <taxon>Verrucomicrobiaceae</taxon>
        <taxon>Luteolibacter</taxon>
    </lineage>
</organism>
<accession>A0ABT3G1B1</accession>
<gene>
    <name evidence="4" type="ORF">OJ996_08560</name>
</gene>
<evidence type="ECO:0000256" key="1">
    <source>
        <dbReference type="ARBA" id="ARBA00022737"/>
    </source>
</evidence>
<keyword evidence="2" id="KW-0802">TPR repeat</keyword>
<keyword evidence="1" id="KW-0677">Repeat</keyword>
<dbReference type="InterPro" id="IPR011990">
    <property type="entry name" value="TPR-like_helical_dom_sf"/>
</dbReference>
<proteinExistence type="predicted"/>
<comment type="caution">
    <text evidence="4">The sequence shown here is derived from an EMBL/GenBank/DDBJ whole genome shotgun (WGS) entry which is preliminary data.</text>
</comment>
<reference evidence="4" key="1">
    <citation type="submission" date="2022-10" db="EMBL/GenBank/DDBJ databases">
        <title>Luteolibacter sp. GHJ8, whole genome shotgun sequencing project.</title>
        <authorList>
            <person name="Zhao G."/>
            <person name="Shen L."/>
        </authorList>
    </citation>
    <scope>NUCLEOTIDE SEQUENCE</scope>
    <source>
        <strain evidence="4">GHJ8</strain>
    </source>
</reference>